<proteinExistence type="predicted"/>
<dbReference type="AlphaFoldDB" id="A0A3B0ZCE8"/>
<organism evidence="2">
    <name type="scientific">hydrothermal vent metagenome</name>
    <dbReference type="NCBI Taxonomy" id="652676"/>
    <lineage>
        <taxon>unclassified sequences</taxon>
        <taxon>metagenomes</taxon>
        <taxon>ecological metagenomes</taxon>
    </lineage>
</organism>
<evidence type="ECO:0008006" key="3">
    <source>
        <dbReference type="Google" id="ProtNLM"/>
    </source>
</evidence>
<dbReference type="InterPro" id="IPR021482">
    <property type="entry name" value="DUF3135"/>
</dbReference>
<name>A0A3B0ZCE8_9ZZZZ</name>
<reference evidence="2" key="1">
    <citation type="submission" date="2018-06" db="EMBL/GenBank/DDBJ databases">
        <authorList>
            <person name="Zhirakovskaya E."/>
        </authorList>
    </citation>
    <scope>NUCLEOTIDE SEQUENCE</scope>
</reference>
<dbReference type="EMBL" id="UOFQ01000126">
    <property type="protein sequence ID" value="VAW89241.1"/>
    <property type="molecule type" value="Genomic_DNA"/>
</dbReference>
<accession>A0A3B0ZCE8</accession>
<dbReference type="Pfam" id="PF11333">
    <property type="entry name" value="DUF3135"/>
    <property type="match status" value="1"/>
</dbReference>
<protein>
    <recommendedName>
        <fullName evidence="3">DUF3135 domain-containing protein</fullName>
    </recommendedName>
</protein>
<evidence type="ECO:0000313" key="2">
    <source>
        <dbReference type="EMBL" id="VAW89241.1"/>
    </source>
</evidence>
<evidence type="ECO:0000256" key="1">
    <source>
        <dbReference type="SAM" id="MobiDB-lite"/>
    </source>
</evidence>
<gene>
    <name evidence="2" type="ORF">MNBD_GAMMA17-488</name>
</gene>
<sequence length="123" mass="14125">MNSEPEHMTSFQDKASDWAQLARQDPQAFETMRTELLNEFIQNSPANLQRKLQGMQWKIELVRQRSSPVEALAEITGMMWQSTQQLGKKQQDLLDVCTGKEFTPSPVRESAQILNFQLKANSL</sequence>
<feature type="region of interest" description="Disordered" evidence="1">
    <location>
        <begin position="1"/>
        <end position="24"/>
    </location>
</feature>